<dbReference type="AlphaFoldDB" id="A0A094ZV16"/>
<evidence type="ECO:0000313" key="1">
    <source>
        <dbReference type="EMBL" id="KAH9592053.1"/>
    </source>
</evidence>
<protein>
    <submittedName>
        <fullName evidence="2">Uncharacterized protein</fullName>
    </submittedName>
</protein>
<dbReference type="EMBL" id="AMPZ03000002">
    <property type="protein sequence ID" value="KAH9592053.1"/>
    <property type="molecule type" value="Genomic_DNA"/>
</dbReference>
<dbReference type="GeneID" id="24592762"/>
<reference evidence="1" key="4">
    <citation type="journal article" date="2022" name="PLoS Pathog.">
        <title>Chromosome-level genome of Schistosoma haematobium underpins genome-wide explorations of molecular variation.</title>
        <authorList>
            <person name="Stroehlein A.J."/>
            <person name="Korhonen P.K."/>
            <person name="Lee V.V."/>
            <person name="Ralph S.A."/>
            <person name="Mentink-Kane M."/>
            <person name="You H."/>
            <person name="McManus D.P."/>
            <person name="Tchuente L.T."/>
            <person name="Stothard J.R."/>
            <person name="Kaur P."/>
            <person name="Dudchenko O."/>
            <person name="Aiden E.L."/>
            <person name="Yang B."/>
            <person name="Yang H."/>
            <person name="Emery A.M."/>
            <person name="Webster B.L."/>
            <person name="Brindley P.J."/>
            <person name="Rollinson D."/>
            <person name="Chang B.C.H."/>
            <person name="Gasser R.B."/>
            <person name="Young N.D."/>
        </authorList>
    </citation>
    <scope>NUCLEOTIDE SEQUENCE</scope>
</reference>
<sequence>MNNLEHNNKEYLNPFNYNADSSPFSKPSPLECLQKSCNNILQNINPLPYRQILNEVSHKLSSSLNYFTNYSSNYSWLKQKRNTKLRHYSSPGSYLFPLSVACSSSHSSRKRNLVTSKRTFRKVSHSKKLNSTLTDGNIRTHRSIQSKNKTLIHDKIALNDPTKNGKLLLYSDKSVSQLTTESPQINDSPTQKVCSPQSVALSSFNTNSTILNGNCTCTICNKIQMFNILLTSWSAVINFIQNLQSNMTLYSNYMSINTTNDLVYNLENSLKQNEPIISESDDLNNLFTLPVNSQNNSQDSNLENDNYIIHNIPLK</sequence>
<reference evidence="2" key="1">
    <citation type="journal article" date="2012" name="Nat. Genet.">
        <title>Whole-genome sequence of Schistosoma haematobium.</title>
        <authorList>
            <person name="Young N.D."/>
            <person name="Jex A.R."/>
            <person name="Li B."/>
            <person name="Liu S."/>
            <person name="Yang L."/>
            <person name="Xiong Z."/>
            <person name="Li Y."/>
            <person name="Cantacessi C."/>
            <person name="Hall R.S."/>
            <person name="Xu X."/>
            <person name="Chen F."/>
            <person name="Wu X."/>
            <person name="Zerlotini A."/>
            <person name="Oliveira G."/>
            <person name="Hofmann A."/>
            <person name="Zhang G."/>
            <person name="Fang X."/>
            <person name="Kang Y."/>
            <person name="Campbell B.E."/>
            <person name="Loukas A."/>
            <person name="Ranganathan S."/>
            <person name="Rollinson D."/>
            <person name="Rinaldi G."/>
            <person name="Brindley P.J."/>
            <person name="Yang H."/>
            <person name="Wang J."/>
            <person name="Wang J."/>
            <person name="Gasser R.B."/>
        </authorList>
    </citation>
    <scope>NUCLEOTIDE SEQUENCE [LARGE SCALE GENOMIC DNA]</scope>
</reference>
<dbReference type="RefSeq" id="XP_012796741.1">
    <property type="nucleotide sequence ID" value="XM_012941287.1"/>
</dbReference>
<gene>
    <name evidence="1" type="ORF">MS3_00004114</name>
    <name evidence="2" type="ORF">MS3_05298</name>
</gene>
<proteinExistence type="predicted"/>
<dbReference type="CTD" id="24592762"/>
<dbReference type="EMBL" id="KL250832">
    <property type="protein sequence ID" value="KGB36979.1"/>
    <property type="molecule type" value="Genomic_DNA"/>
</dbReference>
<reference evidence="1" key="3">
    <citation type="submission" date="2021-06" db="EMBL/GenBank/DDBJ databases">
        <title>Chromosome-level genome assembly for S. haematobium.</title>
        <authorList>
            <person name="Stroehlein A.J."/>
        </authorList>
    </citation>
    <scope>NUCLEOTIDE SEQUENCE</scope>
</reference>
<accession>A0A094ZV16</accession>
<keyword evidence="3" id="KW-1185">Reference proteome</keyword>
<reference evidence="1" key="2">
    <citation type="journal article" date="2019" name="Gigascience">
        <title>High-quality Schistosoma haematobium genome achieved by single-molecule and long-range sequencing.</title>
        <authorList>
            <person name="Stroehlein A.J."/>
            <person name="Korhonen P.K."/>
            <person name="Chong T.M."/>
            <person name="Lim Y.L."/>
            <person name="Chan K.G."/>
            <person name="Webster B."/>
            <person name="Rollinson D."/>
            <person name="Brindley P.J."/>
            <person name="Gasser R.B."/>
            <person name="Young N.D."/>
        </authorList>
    </citation>
    <scope>NUCLEOTIDE SEQUENCE</scope>
</reference>
<evidence type="ECO:0000313" key="3">
    <source>
        <dbReference type="Proteomes" id="UP000471633"/>
    </source>
</evidence>
<evidence type="ECO:0000313" key="2">
    <source>
        <dbReference type="EMBL" id="KGB36979.1"/>
    </source>
</evidence>
<organism evidence="2">
    <name type="scientific">Schistosoma haematobium</name>
    <name type="common">Blood fluke</name>
    <dbReference type="NCBI Taxonomy" id="6185"/>
    <lineage>
        <taxon>Eukaryota</taxon>
        <taxon>Metazoa</taxon>
        <taxon>Spiralia</taxon>
        <taxon>Lophotrochozoa</taxon>
        <taxon>Platyhelminthes</taxon>
        <taxon>Trematoda</taxon>
        <taxon>Digenea</taxon>
        <taxon>Strigeidida</taxon>
        <taxon>Schistosomatoidea</taxon>
        <taxon>Schistosomatidae</taxon>
        <taxon>Schistosoma</taxon>
    </lineage>
</organism>
<dbReference type="Proteomes" id="UP000471633">
    <property type="component" value="Unassembled WGS sequence"/>
</dbReference>
<name>A0A094ZV16_SCHHA</name>
<dbReference type="KEGG" id="shx:MS3_00004114"/>